<dbReference type="SUPFAM" id="SSF51206">
    <property type="entry name" value="cAMP-binding domain-like"/>
    <property type="match status" value="1"/>
</dbReference>
<dbReference type="GO" id="GO:0003700">
    <property type="term" value="F:DNA-binding transcription factor activity"/>
    <property type="evidence" value="ECO:0007669"/>
    <property type="project" value="TreeGrafter"/>
</dbReference>
<keyword evidence="1" id="KW-0805">Transcription regulation</keyword>
<dbReference type="Pfam" id="PF13545">
    <property type="entry name" value="HTH_Crp_2"/>
    <property type="match status" value="1"/>
</dbReference>
<dbReference type="AlphaFoldDB" id="A0A7W8EJH1"/>
<evidence type="ECO:0000256" key="2">
    <source>
        <dbReference type="ARBA" id="ARBA00023125"/>
    </source>
</evidence>
<gene>
    <name evidence="6" type="ORF">HNR40_008658</name>
</gene>
<dbReference type="EMBL" id="JACHIN010000016">
    <property type="protein sequence ID" value="MBB5083155.1"/>
    <property type="molecule type" value="Genomic_DNA"/>
</dbReference>
<protein>
    <submittedName>
        <fullName evidence="6">CRP-like cAMP-binding protein</fullName>
    </submittedName>
</protein>
<evidence type="ECO:0000259" key="4">
    <source>
        <dbReference type="PROSITE" id="PS50042"/>
    </source>
</evidence>
<dbReference type="Proteomes" id="UP000568380">
    <property type="component" value="Unassembled WGS sequence"/>
</dbReference>
<evidence type="ECO:0000256" key="3">
    <source>
        <dbReference type="ARBA" id="ARBA00023163"/>
    </source>
</evidence>
<feature type="domain" description="Cyclic nucleotide-binding" evidence="4">
    <location>
        <begin position="19"/>
        <end position="129"/>
    </location>
</feature>
<dbReference type="InterPro" id="IPR014710">
    <property type="entry name" value="RmlC-like_jellyroll"/>
</dbReference>
<dbReference type="CDD" id="cd00038">
    <property type="entry name" value="CAP_ED"/>
    <property type="match status" value="1"/>
</dbReference>
<dbReference type="SMART" id="SM00100">
    <property type="entry name" value="cNMP"/>
    <property type="match status" value="1"/>
</dbReference>
<dbReference type="InterPro" id="IPR036388">
    <property type="entry name" value="WH-like_DNA-bd_sf"/>
</dbReference>
<dbReference type="InterPro" id="IPR036390">
    <property type="entry name" value="WH_DNA-bd_sf"/>
</dbReference>
<dbReference type="GO" id="GO:0003677">
    <property type="term" value="F:DNA binding"/>
    <property type="evidence" value="ECO:0007669"/>
    <property type="project" value="UniProtKB-KW"/>
</dbReference>
<dbReference type="SUPFAM" id="SSF46785">
    <property type="entry name" value="Winged helix' DNA-binding domain"/>
    <property type="match status" value="1"/>
</dbReference>
<dbReference type="InterPro" id="IPR012318">
    <property type="entry name" value="HTH_CRP"/>
</dbReference>
<dbReference type="PROSITE" id="PS51063">
    <property type="entry name" value="HTH_CRP_2"/>
    <property type="match status" value="1"/>
</dbReference>
<dbReference type="PANTHER" id="PTHR24567">
    <property type="entry name" value="CRP FAMILY TRANSCRIPTIONAL REGULATORY PROTEIN"/>
    <property type="match status" value="1"/>
</dbReference>
<keyword evidence="3" id="KW-0804">Transcription</keyword>
<dbReference type="Pfam" id="PF00027">
    <property type="entry name" value="cNMP_binding"/>
    <property type="match status" value="1"/>
</dbReference>
<dbReference type="InterPro" id="IPR018488">
    <property type="entry name" value="cNMP-bd_CS"/>
</dbReference>
<dbReference type="InterPro" id="IPR050397">
    <property type="entry name" value="Env_Response_Regulators"/>
</dbReference>
<dbReference type="Gene3D" id="2.60.120.10">
    <property type="entry name" value="Jelly Rolls"/>
    <property type="match status" value="1"/>
</dbReference>
<dbReference type="InterPro" id="IPR000595">
    <property type="entry name" value="cNMP-bd_dom"/>
</dbReference>
<dbReference type="InterPro" id="IPR018490">
    <property type="entry name" value="cNMP-bd_dom_sf"/>
</dbReference>
<dbReference type="SMART" id="SM00419">
    <property type="entry name" value="HTH_CRP"/>
    <property type="match status" value="1"/>
</dbReference>
<feature type="domain" description="HTH crp-type" evidence="5">
    <location>
        <begin position="160"/>
        <end position="233"/>
    </location>
</feature>
<dbReference type="PROSITE" id="PS00889">
    <property type="entry name" value="CNMP_BINDING_2"/>
    <property type="match status" value="1"/>
</dbReference>
<evidence type="ECO:0000256" key="1">
    <source>
        <dbReference type="ARBA" id="ARBA00023015"/>
    </source>
</evidence>
<keyword evidence="2" id="KW-0238">DNA-binding</keyword>
<name>A0A7W8EJH1_9ACTN</name>
<proteinExistence type="predicted"/>
<comment type="caution">
    <text evidence="6">The sequence shown here is derived from an EMBL/GenBank/DDBJ whole genome shotgun (WGS) entry which is preliminary data.</text>
</comment>
<accession>A0A7W8EJH1</accession>
<keyword evidence="7" id="KW-1185">Reference proteome</keyword>
<dbReference type="RefSeq" id="WP_184972004.1">
    <property type="nucleotide sequence ID" value="NZ_JACHIN010000016.1"/>
</dbReference>
<reference evidence="6 7" key="1">
    <citation type="submission" date="2020-08" db="EMBL/GenBank/DDBJ databases">
        <title>Genomic Encyclopedia of Type Strains, Phase IV (KMG-IV): sequencing the most valuable type-strain genomes for metagenomic binning, comparative biology and taxonomic classification.</title>
        <authorList>
            <person name="Goeker M."/>
        </authorList>
    </citation>
    <scope>NUCLEOTIDE SEQUENCE [LARGE SCALE GENOMIC DNA]</scope>
    <source>
        <strain evidence="6 7">DSM 45385</strain>
    </source>
</reference>
<sequence>MPIDPARDEYRCRWPSGTLMAALDEETRDALVTLGDLQVHGPGVVLLRQGDTQADHVLLLRSTRRGTSACVKVTATLANGVDTMLGIRVSGDLVGEMAVMRSIPRSATVTTCTQTAVYRIWAGRFQAFLEQRPAMWAALTTMIANRLDWANQRRLDFTGYEVYERVVRVLAELASRHGVPAEEGLDVGVSLSHEEIGQLVGAREAAASKALRRLKSHGLIEIGYRRVVVRDLAALRAALTG</sequence>
<dbReference type="PROSITE" id="PS50042">
    <property type="entry name" value="CNMP_BINDING_3"/>
    <property type="match status" value="1"/>
</dbReference>
<evidence type="ECO:0000313" key="7">
    <source>
        <dbReference type="Proteomes" id="UP000568380"/>
    </source>
</evidence>
<evidence type="ECO:0000259" key="5">
    <source>
        <dbReference type="PROSITE" id="PS51063"/>
    </source>
</evidence>
<evidence type="ECO:0000313" key="6">
    <source>
        <dbReference type="EMBL" id="MBB5083155.1"/>
    </source>
</evidence>
<dbReference type="Gene3D" id="1.10.10.10">
    <property type="entry name" value="Winged helix-like DNA-binding domain superfamily/Winged helix DNA-binding domain"/>
    <property type="match status" value="1"/>
</dbReference>
<dbReference type="GO" id="GO:0005829">
    <property type="term" value="C:cytosol"/>
    <property type="evidence" value="ECO:0007669"/>
    <property type="project" value="TreeGrafter"/>
</dbReference>
<dbReference type="PANTHER" id="PTHR24567:SF68">
    <property type="entry name" value="DNA-BINDING TRANSCRIPTIONAL DUAL REGULATOR CRP"/>
    <property type="match status" value="1"/>
</dbReference>
<organism evidence="6 7">
    <name type="scientific">Nonomuraea endophytica</name>
    <dbReference type="NCBI Taxonomy" id="714136"/>
    <lineage>
        <taxon>Bacteria</taxon>
        <taxon>Bacillati</taxon>
        <taxon>Actinomycetota</taxon>
        <taxon>Actinomycetes</taxon>
        <taxon>Streptosporangiales</taxon>
        <taxon>Streptosporangiaceae</taxon>
        <taxon>Nonomuraea</taxon>
    </lineage>
</organism>